<organism evidence="1 2">
    <name type="scientific">Mythimna loreyi</name>
    <dbReference type="NCBI Taxonomy" id="667449"/>
    <lineage>
        <taxon>Eukaryota</taxon>
        <taxon>Metazoa</taxon>
        <taxon>Ecdysozoa</taxon>
        <taxon>Arthropoda</taxon>
        <taxon>Hexapoda</taxon>
        <taxon>Insecta</taxon>
        <taxon>Pterygota</taxon>
        <taxon>Neoptera</taxon>
        <taxon>Endopterygota</taxon>
        <taxon>Lepidoptera</taxon>
        <taxon>Glossata</taxon>
        <taxon>Ditrysia</taxon>
        <taxon>Noctuoidea</taxon>
        <taxon>Noctuidae</taxon>
        <taxon>Noctuinae</taxon>
        <taxon>Hadenini</taxon>
        <taxon>Mythimna</taxon>
    </lineage>
</organism>
<keyword evidence="2" id="KW-1185">Reference proteome</keyword>
<dbReference type="Proteomes" id="UP001231649">
    <property type="component" value="Chromosome 25"/>
</dbReference>
<name>A0ACC2Q5K1_9NEOP</name>
<reference evidence="1" key="1">
    <citation type="submission" date="2023-03" db="EMBL/GenBank/DDBJ databases">
        <title>Chromosome-level genomes of two armyworms, Mythimna separata and Mythimna loreyi, provide insights into the biosynthesis and reception of sex pheromones.</title>
        <authorList>
            <person name="Zhao H."/>
        </authorList>
    </citation>
    <scope>NUCLEOTIDE SEQUENCE</scope>
    <source>
        <strain evidence="1">BeijingLab</strain>
    </source>
</reference>
<accession>A0ACC2Q5K1</accession>
<protein>
    <submittedName>
        <fullName evidence="1">Uncharacterized protein</fullName>
    </submittedName>
</protein>
<evidence type="ECO:0000313" key="1">
    <source>
        <dbReference type="EMBL" id="KAJ8708676.1"/>
    </source>
</evidence>
<comment type="caution">
    <text evidence="1">The sequence shown here is derived from an EMBL/GenBank/DDBJ whole genome shotgun (WGS) entry which is preliminary data.</text>
</comment>
<gene>
    <name evidence="1" type="ORF">PYW08_010058</name>
</gene>
<evidence type="ECO:0000313" key="2">
    <source>
        <dbReference type="Proteomes" id="UP001231649"/>
    </source>
</evidence>
<proteinExistence type="predicted"/>
<dbReference type="EMBL" id="CM056801">
    <property type="protein sequence ID" value="KAJ8708676.1"/>
    <property type="molecule type" value="Genomic_DNA"/>
</dbReference>
<sequence>MYVMYDTTIAHSINNVMAIYRSPNVFCKKMSESDWSSLPLLPLTCILNHLSTEDAVKAMSTCRHWRNATLLYEGRRDTLKLHIKQLEKCQFLVRLFKKNVRRLHLYIDCNEPEIDKFMNLVFPQFFDIPRLQELLFIGPSYIQQSTHLPSIKLKRIMIESLIFKNSLSLTKLGFFGCSLGTAKNENDRYCHQAIERYSRPLKFDTFSAPENNILTRANQRLMMAMTITHIISDIDQINTGSLETMSTLIQLRYLTINITNRKLPEPYHTIDWVGLEDYYRKPLKVAVNIIGVPYRRFNDIIQKVLVEGMTLVSIKVMFCKSLYTPLISHVARLYQNSLREVMWVDSPYDSTDPYHRVVRPMRNTQSDAYAHVNPFVLMCWQCTQLQRLVIHGYWVWQYDVLGFVRLRKDLRHLEVSAIYYKQDRFQNMLNLSEEGAIRVLCGDSPTPIDADHIREVNEFIEYPWNPTRWSELHPALRGRATSQQRTDFVLKESRTICGVVHNKARVPNPPNNDW</sequence>